<name>A0AAW0BH38_9AGAR</name>
<dbReference type="EMBL" id="JAWWNJ010000033">
    <property type="protein sequence ID" value="KAK7025684.1"/>
    <property type="molecule type" value="Genomic_DNA"/>
</dbReference>
<dbReference type="AlphaFoldDB" id="A0AAW0BH38"/>
<evidence type="ECO:0000313" key="2">
    <source>
        <dbReference type="EMBL" id="KAK7025684.1"/>
    </source>
</evidence>
<keyword evidence="3" id="KW-1185">Reference proteome</keyword>
<feature type="region of interest" description="Disordered" evidence="1">
    <location>
        <begin position="1"/>
        <end position="73"/>
    </location>
</feature>
<proteinExistence type="predicted"/>
<feature type="compositionally biased region" description="Polar residues" evidence="1">
    <location>
        <begin position="45"/>
        <end position="55"/>
    </location>
</feature>
<sequence length="327" mass="35218">MPPRSNRNDNANAAAAAAPQDPPPAGRTTRSSAQAVAGPSRPTRGRTTASRTVSDQESRGFAPLSSTQPGVPDLGIAAYTSIRLSIWFVCVIPSSRLADEYTIKGSTPNPATDDPRTPSHAHRVANELASRLAQNTAMASPGPRQRDRRPYTHTTDSSESEEFPVVQQAPRRLVRAPAAAAANALSLNVSGSDSDDSFDLSQPAVQPTPQPAPQPAHHDDSVRSIATQIVLQSPEKPAIAKSPFPREFAQDMDGDFRAMDSLTGTRFTEVFQNKFVHGTFYSHFNTWKAMSESDEGKVLLQKAIDSGTDAEGSWTRLLKRFGKTSAK</sequence>
<accession>A0AAW0BH38</accession>
<comment type="caution">
    <text evidence="2">The sequence shown here is derived from an EMBL/GenBank/DDBJ whole genome shotgun (WGS) entry which is preliminary data.</text>
</comment>
<evidence type="ECO:0000256" key="1">
    <source>
        <dbReference type="SAM" id="MobiDB-lite"/>
    </source>
</evidence>
<protein>
    <submittedName>
        <fullName evidence="2">Uncharacterized protein</fullName>
    </submittedName>
</protein>
<feature type="region of interest" description="Disordered" evidence="1">
    <location>
        <begin position="103"/>
        <end position="168"/>
    </location>
</feature>
<reference evidence="2 3" key="1">
    <citation type="journal article" date="2024" name="J Genomics">
        <title>Draft genome sequencing and assembly of Favolaschia claudopus CIRM-BRFM 2984 isolated from oak limbs.</title>
        <authorList>
            <person name="Navarro D."/>
            <person name="Drula E."/>
            <person name="Chaduli D."/>
            <person name="Cazenave R."/>
            <person name="Ahrendt S."/>
            <person name="Wang J."/>
            <person name="Lipzen A."/>
            <person name="Daum C."/>
            <person name="Barry K."/>
            <person name="Grigoriev I.V."/>
            <person name="Favel A."/>
            <person name="Rosso M.N."/>
            <person name="Martin F."/>
        </authorList>
    </citation>
    <scope>NUCLEOTIDE SEQUENCE [LARGE SCALE GENOMIC DNA]</scope>
    <source>
        <strain evidence="2 3">CIRM-BRFM 2984</strain>
    </source>
</reference>
<feature type="region of interest" description="Disordered" evidence="1">
    <location>
        <begin position="190"/>
        <end position="221"/>
    </location>
</feature>
<feature type="compositionally biased region" description="Low complexity" evidence="1">
    <location>
        <begin position="1"/>
        <end position="19"/>
    </location>
</feature>
<dbReference type="Proteomes" id="UP001362999">
    <property type="component" value="Unassembled WGS sequence"/>
</dbReference>
<gene>
    <name evidence="2" type="ORF">R3P38DRAFT_3193198</name>
</gene>
<evidence type="ECO:0000313" key="3">
    <source>
        <dbReference type="Proteomes" id="UP001362999"/>
    </source>
</evidence>
<organism evidence="2 3">
    <name type="scientific">Favolaschia claudopus</name>
    <dbReference type="NCBI Taxonomy" id="2862362"/>
    <lineage>
        <taxon>Eukaryota</taxon>
        <taxon>Fungi</taxon>
        <taxon>Dikarya</taxon>
        <taxon>Basidiomycota</taxon>
        <taxon>Agaricomycotina</taxon>
        <taxon>Agaricomycetes</taxon>
        <taxon>Agaricomycetidae</taxon>
        <taxon>Agaricales</taxon>
        <taxon>Marasmiineae</taxon>
        <taxon>Mycenaceae</taxon>
        <taxon>Favolaschia</taxon>
    </lineage>
</organism>